<evidence type="ECO:0000313" key="3">
    <source>
        <dbReference type="EMBL" id="KAK4010067.1"/>
    </source>
</evidence>
<accession>A0ABQ9ZAY5</accession>
<feature type="compositionally biased region" description="Acidic residues" evidence="1">
    <location>
        <begin position="59"/>
        <end position="72"/>
    </location>
</feature>
<keyword evidence="2" id="KW-1133">Transmembrane helix</keyword>
<feature type="transmembrane region" description="Helical" evidence="2">
    <location>
        <begin position="6"/>
        <end position="27"/>
    </location>
</feature>
<keyword evidence="4" id="KW-1185">Reference proteome</keyword>
<organism evidence="3 4">
    <name type="scientific">Daphnia magna</name>
    <dbReference type="NCBI Taxonomy" id="35525"/>
    <lineage>
        <taxon>Eukaryota</taxon>
        <taxon>Metazoa</taxon>
        <taxon>Ecdysozoa</taxon>
        <taxon>Arthropoda</taxon>
        <taxon>Crustacea</taxon>
        <taxon>Branchiopoda</taxon>
        <taxon>Diplostraca</taxon>
        <taxon>Cladocera</taxon>
        <taxon>Anomopoda</taxon>
        <taxon>Daphniidae</taxon>
        <taxon>Daphnia</taxon>
    </lineage>
</organism>
<feature type="region of interest" description="Disordered" evidence="1">
    <location>
        <begin position="53"/>
        <end position="87"/>
    </location>
</feature>
<keyword evidence="2" id="KW-0472">Membrane</keyword>
<reference evidence="3 4" key="1">
    <citation type="journal article" date="2023" name="Nucleic Acids Res.">
        <title>The hologenome of Daphnia magna reveals possible DNA methylation and microbiome-mediated evolution of the host genome.</title>
        <authorList>
            <person name="Chaturvedi A."/>
            <person name="Li X."/>
            <person name="Dhandapani V."/>
            <person name="Marshall H."/>
            <person name="Kissane S."/>
            <person name="Cuenca-Cambronero M."/>
            <person name="Asole G."/>
            <person name="Calvet F."/>
            <person name="Ruiz-Romero M."/>
            <person name="Marangio P."/>
            <person name="Guigo R."/>
            <person name="Rago D."/>
            <person name="Mirbahai L."/>
            <person name="Eastwood N."/>
            <person name="Colbourne J.K."/>
            <person name="Zhou J."/>
            <person name="Mallon E."/>
            <person name="Orsini L."/>
        </authorList>
    </citation>
    <scope>NUCLEOTIDE SEQUENCE [LARGE SCALE GENOMIC DNA]</scope>
    <source>
        <strain evidence="3">LRV0_1</strain>
    </source>
</reference>
<evidence type="ECO:0000313" key="4">
    <source>
        <dbReference type="Proteomes" id="UP001234178"/>
    </source>
</evidence>
<proteinExistence type="predicted"/>
<keyword evidence="2" id="KW-0812">Transmembrane</keyword>
<comment type="caution">
    <text evidence="3">The sequence shown here is derived from an EMBL/GenBank/DDBJ whole genome shotgun (WGS) entry which is preliminary data.</text>
</comment>
<evidence type="ECO:0000256" key="1">
    <source>
        <dbReference type="SAM" id="MobiDB-lite"/>
    </source>
</evidence>
<dbReference type="EMBL" id="JAOYFB010000003">
    <property type="protein sequence ID" value="KAK4010067.1"/>
    <property type="molecule type" value="Genomic_DNA"/>
</dbReference>
<dbReference type="Proteomes" id="UP001234178">
    <property type="component" value="Unassembled WGS sequence"/>
</dbReference>
<protein>
    <submittedName>
        <fullName evidence="3">Uncharacterized protein</fullName>
    </submittedName>
</protein>
<gene>
    <name evidence="3" type="ORF">OUZ56_019211</name>
</gene>
<name>A0ABQ9ZAY5_9CRUS</name>
<evidence type="ECO:0000256" key="2">
    <source>
        <dbReference type="SAM" id="Phobius"/>
    </source>
</evidence>
<sequence length="147" mass="16893">MYTTCFHPALWLVDFFLAMAVLFLWPFPIPRTAHGVRFIISNTFGRPASLFSLPRKEDGDDEMPQIEEEEEKNSDVMPKSPAVSPQPFDQSLKYRQLIPPLLSPLLIIHWHFLQTSTPPTTVFFVLSFRDFYCSTSDDVVVLFPVAL</sequence>